<protein>
    <recommendedName>
        <fullName evidence="1">Protein kinase domain-containing protein</fullName>
    </recommendedName>
</protein>
<name>A0A8K0JIN2_9HYPO</name>
<evidence type="ECO:0000313" key="3">
    <source>
        <dbReference type="Proteomes" id="UP000811619"/>
    </source>
</evidence>
<reference evidence="2" key="1">
    <citation type="journal article" date="2020" name="bioRxiv">
        <title>Whole genome comparisons of ergot fungi reveals the divergence and evolution of species within the genus Claviceps are the result of varying mechanisms driving genome evolution and host range expansion.</title>
        <authorList>
            <person name="Wyka S.A."/>
            <person name="Mondo S.J."/>
            <person name="Liu M."/>
            <person name="Dettman J."/>
            <person name="Nalam V."/>
            <person name="Broders K.D."/>
        </authorList>
    </citation>
    <scope>NUCLEOTIDE SEQUENCE</scope>
    <source>
        <strain evidence="2">CCC 489</strain>
    </source>
</reference>
<dbReference type="EMBL" id="SRPY01000016">
    <property type="protein sequence ID" value="KAG5930339.1"/>
    <property type="molecule type" value="Genomic_DNA"/>
</dbReference>
<dbReference type="Proteomes" id="UP000811619">
    <property type="component" value="Unassembled WGS sequence"/>
</dbReference>
<proteinExistence type="predicted"/>
<dbReference type="InterPro" id="IPR000719">
    <property type="entry name" value="Prot_kinase_dom"/>
</dbReference>
<comment type="caution">
    <text evidence="2">The sequence shown here is derived from an EMBL/GenBank/DDBJ whole genome shotgun (WGS) entry which is preliminary data.</text>
</comment>
<organism evidence="2 3">
    <name type="scientific">Claviceps africana</name>
    <dbReference type="NCBI Taxonomy" id="83212"/>
    <lineage>
        <taxon>Eukaryota</taxon>
        <taxon>Fungi</taxon>
        <taxon>Dikarya</taxon>
        <taxon>Ascomycota</taxon>
        <taxon>Pezizomycotina</taxon>
        <taxon>Sordariomycetes</taxon>
        <taxon>Hypocreomycetidae</taxon>
        <taxon>Hypocreales</taxon>
        <taxon>Clavicipitaceae</taxon>
        <taxon>Claviceps</taxon>
    </lineage>
</organism>
<dbReference type="PROSITE" id="PS50011">
    <property type="entry name" value="PROTEIN_KINASE_DOM"/>
    <property type="match status" value="1"/>
</dbReference>
<dbReference type="GO" id="GO:0004672">
    <property type="term" value="F:protein kinase activity"/>
    <property type="evidence" value="ECO:0007669"/>
    <property type="project" value="InterPro"/>
</dbReference>
<feature type="domain" description="Protein kinase" evidence="1">
    <location>
        <begin position="26"/>
        <end position="364"/>
    </location>
</feature>
<dbReference type="OrthoDB" id="4933424at2759"/>
<keyword evidence="3" id="KW-1185">Reference proteome</keyword>
<gene>
    <name evidence="2" type="ORF">E4U42_001854</name>
</gene>
<dbReference type="GO" id="GO:0005524">
    <property type="term" value="F:ATP binding"/>
    <property type="evidence" value="ECO:0007669"/>
    <property type="project" value="InterPro"/>
</dbReference>
<dbReference type="InterPro" id="IPR011009">
    <property type="entry name" value="Kinase-like_dom_sf"/>
</dbReference>
<sequence>MSVPKCNIIRGLQTSAKQTIWKDGLYKQYKIFTDGSQYWMDNYLLEKWANSERPVELRVPLVAPGLTSTSASNFVTVKFVGRTENEQVECELGINKFLRDRCQSDYVCTIEDSFTISHHLAKSDRKYKDVTFDAITYPPTGSDLQRIQTFSVRDDSKLPLSIEMRVKCVKDIIRGVAELHNLGIVHADIHPGNVALPAPPIEEIQMLLKEPLIEHQVERDDGAPTPECLPKFVIKPDDLGFGNGACKVMDFGFSFHYKEGAVFQAKQFSYGAARAIEFETSQTTSQPFKIYYILTDGARLMDNHRIGLKFYRKHMAKFNQGRDTFFKDLPLEVQETFQPIVSQLVYECPTKRLSVADLALMLKLC</sequence>
<evidence type="ECO:0000259" key="1">
    <source>
        <dbReference type="PROSITE" id="PS50011"/>
    </source>
</evidence>
<evidence type="ECO:0000313" key="2">
    <source>
        <dbReference type="EMBL" id="KAG5930339.1"/>
    </source>
</evidence>
<dbReference type="Gene3D" id="1.10.510.10">
    <property type="entry name" value="Transferase(Phosphotransferase) domain 1"/>
    <property type="match status" value="1"/>
</dbReference>
<dbReference type="AlphaFoldDB" id="A0A8K0JIN2"/>
<accession>A0A8K0JIN2</accession>
<dbReference type="SUPFAM" id="SSF56112">
    <property type="entry name" value="Protein kinase-like (PK-like)"/>
    <property type="match status" value="1"/>
</dbReference>